<evidence type="ECO:0000313" key="3">
    <source>
        <dbReference type="EMBL" id="PQO41330.1"/>
    </source>
</evidence>
<protein>
    <submittedName>
        <fullName evidence="2">Uncharacterized protein</fullName>
    </submittedName>
</protein>
<dbReference type="Proteomes" id="UP000239388">
    <property type="component" value="Unassembled WGS sequence"/>
</dbReference>
<sequence>MEYDFGREAGSRKTGERCGSVGKSGIGKTPLVGGLYYCRRRPGFVNSYPAAKSKSKIAANRFHNWSYDD</sequence>
<evidence type="ECO:0000313" key="5">
    <source>
        <dbReference type="Proteomes" id="UP000239388"/>
    </source>
</evidence>
<dbReference type="AlphaFoldDB" id="A0A2S8FTK4"/>
<name>A0A2S8FTK4_9BACT</name>
<feature type="region of interest" description="Disordered" evidence="1">
    <location>
        <begin position="1"/>
        <end position="20"/>
    </location>
</feature>
<gene>
    <name evidence="3" type="ORF">C5Y93_29890</name>
    <name evidence="2" type="ORF">C5Y98_14145</name>
</gene>
<evidence type="ECO:0000256" key="1">
    <source>
        <dbReference type="SAM" id="MobiDB-lite"/>
    </source>
</evidence>
<feature type="compositionally biased region" description="Basic and acidic residues" evidence="1">
    <location>
        <begin position="1"/>
        <end position="16"/>
    </location>
</feature>
<organism evidence="2 5">
    <name type="scientific">Blastopirellula marina</name>
    <dbReference type="NCBI Taxonomy" id="124"/>
    <lineage>
        <taxon>Bacteria</taxon>
        <taxon>Pseudomonadati</taxon>
        <taxon>Planctomycetota</taxon>
        <taxon>Planctomycetia</taxon>
        <taxon>Pirellulales</taxon>
        <taxon>Pirellulaceae</taxon>
        <taxon>Blastopirellula</taxon>
    </lineage>
</organism>
<evidence type="ECO:0000313" key="2">
    <source>
        <dbReference type="EMBL" id="PQO35496.1"/>
    </source>
</evidence>
<dbReference type="EMBL" id="PUIB01000015">
    <property type="protein sequence ID" value="PQO35496.1"/>
    <property type="molecule type" value="Genomic_DNA"/>
</dbReference>
<dbReference type="Proteomes" id="UP000237819">
    <property type="component" value="Unassembled WGS sequence"/>
</dbReference>
<comment type="caution">
    <text evidence="2">The sequence shown here is derived from an EMBL/GenBank/DDBJ whole genome shotgun (WGS) entry which is preliminary data.</text>
</comment>
<reference evidence="4 5" key="1">
    <citation type="submission" date="2018-02" db="EMBL/GenBank/DDBJ databases">
        <title>Comparative genomes isolates from brazilian mangrove.</title>
        <authorList>
            <person name="Araujo J.E."/>
            <person name="Taketani R.G."/>
            <person name="Silva M.C.P."/>
            <person name="Loureco M.V."/>
            <person name="Andreote F.D."/>
        </authorList>
    </citation>
    <scope>NUCLEOTIDE SEQUENCE [LARGE SCALE GENOMIC DNA]</scope>
    <source>
        <strain evidence="2 5">NAP PRIS-MGV</strain>
        <strain evidence="3 4">Nap-Phe MGV</strain>
    </source>
</reference>
<proteinExistence type="predicted"/>
<dbReference type="EMBL" id="PUHZ01000026">
    <property type="protein sequence ID" value="PQO41330.1"/>
    <property type="molecule type" value="Genomic_DNA"/>
</dbReference>
<evidence type="ECO:0000313" key="4">
    <source>
        <dbReference type="Proteomes" id="UP000237819"/>
    </source>
</evidence>
<accession>A0A2S8FTK4</accession>